<gene>
    <name evidence="1" type="ORF">OVA965_LOCUS11111</name>
    <name evidence="2" type="ORF">TMI583_LOCUS11107</name>
</gene>
<name>A0A8S2I2P3_9BILA</name>
<dbReference type="EMBL" id="CAJOBA010004229">
    <property type="protein sequence ID" value="CAF3706988.1"/>
    <property type="molecule type" value="Genomic_DNA"/>
</dbReference>
<evidence type="ECO:0000313" key="2">
    <source>
        <dbReference type="EMBL" id="CAF3706988.1"/>
    </source>
</evidence>
<organism evidence="2 3">
    <name type="scientific">Didymodactylos carnosus</name>
    <dbReference type="NCBI Taxonomy" id="1234261"/>
    <lineage>
        <taxon>Eukaryota</taxon>
        <taxon>Metazoa</taxon>
        <taxon>Spiralia</taxon>
        <taxon>Gnathifera</taxon>
        <taxon>Rotifera</taxon>
        <taxon>Eurotatoria</taxon>
        <taxon>Bdelloidea</taxon>
        <taxon>Philodinida</taxon>
        <taxon>Philodinidae</taxon>
        <taxon>Didymodactylos</taxon>
    </lineage>
</organism>
<protein>
    <submittedName>
        <fullName evidence="2">Uncharacterized protein</fullName>
    </submittedName>
</protein>
<dbReference type="AlphaFoldDB" id="A0A8S2I2P3"/>
<proteinExistence type="predicted"/>
<reference evidence="2" key="1">
    <citation type="submission" date="2021-02" db="EMBL/GenBank/DDBJ databases">
        <authorList>
            <person name="Nowell W R."/>
        </authorList>
    </citation>
    <scope>NUCLEOTIDE SEQUENCE</scope>
</reference>
<evidence type="ECO:0000313" key="1">
    <source>
        <dbReference type="EMBL" id="CAF0930311.1"/>
    </source>
</evidence>
<evidence type="ECO:0000313" key="3">
    <source>
        <dbReference type="Proteomes" id="UP000682733"/>
    </source>
</evidence>
<accession>A0A8S2I2P3</accession>
<dbReference type="EMBL" id="CAJNOK010004227">
    <property type="protein sequence ID" value="CAF0930311.1"/>
    <property type="molecule type" value="Genomic_DNA"/>
</dbReference>
<sequence>MNNLFNDAAASFVDNGVDRIANDLIPGNGQGFISGGLQTGADQYLNNQIDNRFFDGALDGNQGGYGGGQGGYGGSGDSKVFMVYAVASSSPSTKYLSVVIYMTLRHVGMAWNTCDIILRKLGGFNCKTSHKWADLFISGDFEEFSNEKRGSKRTIDFWDYFPDIKLSAKQFTLDRCSQKSADFTTVHLANFIDDMYYKSTGTAKIEDSDLIRSVSSCTLDLKRWGGKV</sequence>
<dbReference type="Proteomes" id="UP000682733">
    <property type="component" value="Unassembled WGS sequence"/>
</dbReference>
<dbReference type="Proteomes" id="UP000677228">
    <property type="component" value="Unassembled WGS sequence"/>
</dbReference>
<comment type="caution">
    <text evidence="2">The sequence shown here is derived from an EMBL/GenBank/DDBJ whole genome shotgun (WGS) entry which is preliminary data.</text>
</comment>